<evidence type="ECO:0000313" key="3">
    <source>
        <dbReference type="Proteomes" id="UP000284605"/>
    </source>
</evidence>
<organism evidence="2 3">
    <name type="scientific">Oleomonas cavernae</name>
    <dbReference type="NCBI Taxonomy" id="2320859"/>
    <lineage>
        <taxon>Bacteria</taxon>
        <taxon>Pseudomonadati</taxon>
        <taxon>Pseudomonadota</taxon>
        <taxon>Alphaproteobacteria</taxon>
        <taxon>Acetobacterales</taxon>
        <taxon>Acetobacteraceae</taxon>
        <taxon>Oleomonas</taxon>
    </lineage>
</organism>
<sequence>MLRHVFRLAVLVTAAIGIAACEPEPSPYQALLTPAVRVVKVTVNGPGIPDRIDTALQKRLEGEFATNPNGSYPLNLEVSLTNYVKGTGTGNTALALGGQLDGRVQLVGPKTGQVAASGDLVVLRDNINGVAMEPLPGLPDDVLIDNFARAVRQILFGPQSPGIMGVDG</sequence>
<evidence type="ECO:0000256" key="1">
    <source>
        <dbReference type="SAM" id="SignalP"/>
    </source>
</evidence>
<reference evidence="2 3" key="1">
    <citation type="submission" date="2018-09" db="EMBL/GenBank/DDBJ databases">
        <authorList>
            <person name="Zhu H."/>
        </authorList>
    </citation>
    <scope>NUCLEOTIDE SEQUENCE [LARGE SCALE GENOMIC DNA]</scope>
    <source>
        <strain evidence="2 3">K1W22B-8</strain>
    </source>
</reference>
<keyword evidence="1" id="KW-0732">Signal</keyword>
<dbReference type="OrthoDB" id="9963941at2"/>
<name>A0A418WF56_9PROT</name>
<feature type="chain" id="PRO_5019021016" description="DUF4410 domain-containing protein" evidence="1">
    <location>
        <begin position="20"/>
        <end position="168"/>
    </location>
</feature>
<accession>A0A418WF56</accession>
<evidence type="ECO:0000313" key="2">
    <source>
        <dbReference type="EMBL" id="RJF88655.1"/>
    </source>
</evidence>
<keyword evidence="3" id="KW-1185">Reference proteome</keyword>
<dbReference type="Proteomes" id="UP000284605">
    <property type="component" value="Unassembled WGS sequence"/>
</dbReference>
<dbReference type="AlphaFoldDB" id="A0A418WF56"/>
<gene>
    <name evidence="2" type="ORF">D3874_18040</name>
</gene>
<dbReference type="EMBL" id="QYUK01000011">
    <property type="protein sequence ID" value="RJF88655.1"/>
    <property type="molecule type" value="Genomic_DNA"/>
</dbReference>
<comment type="caution">
    <text evidence="2">The sequence shown here is derived from an EMBL/GenBank/DDBJ whole genome shotgun (WGS) entry which is preliminary data.</text>
</comment>
<protein>
    <recommendedName>
        <fullName evidence="4">DUF4410 domain-containing protein</fullName>
    </recommendedName>
</protein>
<feature type="signal peptide" evidence="1">
    <location>
        <begin position="1"/>
        <end position="19"/>
    </location>
</feature>
<dbReference type="RefSeq" id="WP_119779300.1">
    <property type="nucleotide sequence ID" value="NZ_QYUK01000011.1"/>
</dbReference>
<proteinExistence type="predicted"/>
<dbReference type="PROSITE" id="PS51257">
    <property type="entry name" value="PROKAR_LIPOPROTEIN"/>
    <property type="match status" value="1"/>
</dbReference>
<evidence type="ECO:0008006" key="4">
    <source>
        <dbReference type="Google" id="ProtNLM"/>
    </source>
</evidence>